<dbReference type="KEGG" id="erz:ER308_07085"/>
<reference evidence="2 3" key="1">
    <citation type="submission" date="2019-01" db="EMBL/GenBank/DDBJ databases">
        <title>Egibacter rhizosphaerae EGI 80759T.</title>
        <authorList>
            <person name="Chen D.-D."/>
            <person name="Tian Y."/>
            <person name="Jiao J.-Y."/>
            <person name="Zhang X.-T."/>
            <person name="Zhang Y.-G."/>
            <person name="Zhang Y."/>
            <person name="Xiao M."/>
            <person name="Shu W.-S."/>
            <person name="Li W.-J."/>
        </authorList>
    </citation>
    <scope>NUCLEOTIDE SEQUENCE [LARGE SCALE GENOMIC DNA]</scope>
    <source>
        <strain evidence="2 3">EGI 80759</strain>
    </source>
</reference>
<dbReference type="Pfam" id="PF18847">
    <property type="entry name" value="LPD29"/>
    <property type="match status" value="1"/>
</dbReference>
<dbReference type="RefSeq" id="WP_131154327.1">
    <property type="nucleotide sequence ID" value="NZ_CP036402.1"/>
</dbReference>
<keyword evidence="3" id="KW-1185">Reference proteome</keyword>
<evidence type="ECO:0000313" key="2">
    <source>
        <dbReference type="EMBL" id="QBI19330.1"/>
    </source>
</evidence>
<gene>
    <name evidence="2" type="ORF">ER308_07085</name>
</gene>
<dbReference type="EMBL" id="CP036402">
    <property type="protein sequence ID" value="QBI19330.1"/>
    <property type="molecule type" value="Genomic_DNA"/>
</dbReference>
<feature type="domain" description="Large polyvalent protein associated" evidence="1">
    <location>
        <begin position="10"/>
        <end position="105"/>
    </location>
</feature>
<dbReference type="Proteomes" id="UP000291469">
    <property type="component" value="Chromosome"/>
</dbReference>
<proteinExistence type="predicted"/>
<dbReference type="AlphaFoldDB" id="A0A411YDS4"/>
<name>A0A411YDS4_9ACTN</name>
<organism evidence="2 3">
    <name type="scientific">Egibacter rhizosphaerae</name>
    <dbReference type="NCBI Taxonomy" id="1670831"/>
    <lineage>
        <taxon>Bacteria</taxon>
        <taxon>Bacillati</taxon>
        <taxon>Actinomycetota</taxon>
        <taxon>Nitriliruptoria</taxon>
        <taxon>Egibacterales</taxon>
        <taxon>Egibacteraceae</taxon>
        <taxon>Egibacter</taxon>
    </lineage>
</organism>
<evidence type="ECO:0000259" key="1">
    <source>
        <dbReference type="Pfam" id="PF18847"/>
    </source>
</evidence>
<evidence type="ECO:0000313" key="3">
    <source>
        <dbReference type="Proteomes" id="UP000291469"/>
    </source>
</evidence>
<dbReference type="OrthoDB" id="5112181at2"/>
<accession>A0A411YDS4</accession>
<dbReference type="InterPro" id="IPR041311">
    <property type="entry name" value="LPD29"/>
</dbReference>
<protein>
    <recommendedName>
        <fullName evidence="1">Large polyvalent protein associated domain-containing protein</fullName>
    </recommendedName>
</protein>
<sequence>MTHRRYLAPTETAKLLRKHLRATFPSAKFSVRTSKYAGGASLRVSWTDGPTDDEVRAATSLYEGADFDGMTDCKHYRDSILAHQDGTVEAVHHGADFIFTHRQLSPEFVRAAKDFIAHQGRQVIGGNGIGCYGRGCAARGFDDPGWGARGRDGERVWACSIECAAEIEIRNGQIRPTNKEVMRSAS</sequence>